<dbReference type="GO" id="GO:1990757">
    <property type="term" value="F:ubiquitin ligase activator activity"/>
    <property type="evidence" value="ECO:0007669"/>
    <property type="project" value="TreeGrafter"/>
</dbReference>
<dbReference type="EMBL" id="JBAMIC010000011">
    <property type="protein sequence ID" value="KAK7100260.1"/>
    <property type="molecule type" value="Genomic_DNA"/>
</dbReference>
<dbReference type="PROSITE" id="PS50082">
    <property type="entry name" value="WD_REPEATS_2"/>
    <property type="match status" value="3"/>
</dbReference>
<feature type="repeat" description="WD" evidence="13">
    <location>
        <begin position="478"/>
        <end position="510"/>
    </location>
</feature>
<evidence type="ECO:0000256" key="6">
    <source>
        <dbReference type="ARBA" id="ARBA00022776"/>
    </source>
</evidence>
<keyword evidence="17" id="KW-1185">Reference proteome</keyword>
<dbReference type="InterPro" id="IPR015943">
    <property type="entry name" value="WD40/YVTN_repeat-like_dom_sf"/>
</dbReference>
<evidence type="ECO:0000256" key="9">
    <source>
        <dbReference type="ARBA" id="ARBA00062231"/>
    </source>
</evidence>
<comment type="pathway">
    <text evidence="1">Protein modification; protein ubiquitination.</text>
</comment>
<evidence type="ECO:0000256" key="7">
    <source>
        <dbReference type="ARBA" id="ARBA00022786"/>
    </source>
</evidence>
<evidence type="ECO:0000256" key="11">
    <source>
        <dbReference type="ARBA" id="ARBA00079207"/>
    </source>
</evidence>
<keyword evidence="6" id="KW-0498">Mitosis</keyword>
<evidence type="ECO:0000256" key="10">
    <source>
        <dbReference type="ARBA" id="ARBA00070718"/>
    </source>
</evidence>
<keyword evidence="3 13" id="KW-0853">WD repeat</keyword>
<feature type="compositionally biased region" description="Low complexity" evidence="14">
    <location>
        <begin position="37"/>
        <end position="54"/>
    </location>
</feature>
<protein>
    <recommendedName>
        <fullName evidence="10">Cell division cycle protein 20 homolog</fullName>
    </recommendedName>
    <alternativeName>
        <fullName evidence="11">p55CDC</fullName>
    </alternativeName>
</protein>
<dbReference type="AlphaFoldDB" id="A0AAN9B6J3"/>
<dbReference type="PROSITE" id="PS50294">
    <property type="entry name" value="WD_REPEATS_REGION"/>
    <property type="match status" value="2"/>
</dbReference>
<dbReference type="Pfam" id="PF24807">
    <property type="entry name" value="WD40_CDC20-Fz"/>
    <property type="match status" value="1"/>
</dbReference>
<evidence type="ECO:0000256" key="12">
    <source>
        <dbReference type="ARBA" id="ARBA00093365"/>
    </source>
</evidence>
<reference evidence="16 17" key="1">
    <citation type="submission" date="2024-02" db="EMBL/GenBank/DDBJ databases">
        <title>Chromosome-scale genome assembly of the rough periwinkle Littorina saxatilis.</title>
        <authorList>
            <person name="De Jode A."/>
            <person name="Faria R."/>
            <person name="Formenti G."/>
            <person name="Sims Y."/>
            <person name="Smith T.P."/>
            <person name="Tracey A."/>
            <person name="Wood J.M.D."/>
            <person name="Zagrodzka Z.B."/>
            <person name="Johannesson K."/>
            <person name="Butlin R.K."/>
            <person name="Leder E.H."/>
        </authorList>
    </citation>
    <scope>NUCLEOTIDE SEQUENCE [LARGE SCALE GENOMIC DNA]</scope>
    <source>
        <strain evidence="16">Snail1</strain>
        <tissue evidence="16">Muscle</tissue>
    </source>
</reference>
<evidence type="ECO:0000256" key="8">
    <source>
        <dbReference type="ARBA" id="ARBA00023306"/>
    </source>
</evidence>
<feature type="domain" description="CDC20/Fizzy WD40" evidence="15">
    <location>
        <begin position="216"/>
        <end position="509"/>
    </location>
</feature>
<dbReference type="GO" id="GO:0031145">
    <property type="term" value="P:anaphase-promoting complex-dependent catabolic process"/>
    <property type="evidence" value="ECO:0007669"/>
    <property type="project" value="TreeGrafter"/>
</dbReference>
<dbReference type="GO" id="GO:0005680">
    <property type="term" value="C:anaphase-promoting complex"/>
    <property type="evidence" value="ECO:0007669"/>
    <property type="project" value="TreeGrafter"/>
</dbReference>
<dbReference type="GO" id="GO:0051301">
    <property type="term" value="P:cell division"/>
    <property type="evidence" value="ECO:0007669"/>
    <property type="project" value="UniProtKB-KW"/>
</dbReference>
<dbReference type="PANTHER" id="PTHR19918:SF8">
    <property type="entry name" value="FI02843P"/>
    <property type="match status" value="1"/>
</dbReference>
<dbReference type="PANTHER" id="PTHR19918">
    <property type="entry name" value="CELL DIVISION CYCLE 20 CDC20 FIZZY -RELATED"/>
    <property type="match status" value="1"/>
</dbReference>
<dbReference type="Gene3D" id="2.130.10.10">
    <property type="entry name" value="YVTN repeat-like/Quinoprotein amine dehydrogenase"/>
    <property type="match status" value="1"/>
</dbReference>
<dbReference type="CDD" id="cd00200">
    <property type="entry name" value="WD40"/>
    <property type="match status" value="1"/>
</dbReference>
<gene>
    <name evidence="16" type="ORF">V1264_023242</name>
</gene>
<dbReference type="SUPFAM" id="SSF50978">
    <property type="entry name" value="WD40 repeat-like"/>
    <property type="match status" value="1"/>
</dbReference>
<feature type="repeat" description="WD" evidence="13">
    <location>
        <begin position="345"/>
        <end position="376"/>
    </location>
</feature>
<dbReference type="InterPro" id="IPR056150">
    <property type="entry name" value="WD40_CDC20-Fz"/>
</dbReference>
<organism evidence="16 17">
    <name type="scientific">Littorina saxatilis</name>
    <dbReference type="NCBI Taxonomy" id="31220"/>
    <lineage>
        <taxon>Eukaryota</taxon>
        <taxon>Metazoa</taxon>
        <taxon>Spiralia</taxon>
        <taxon>Lophotrochozoa</taxon>
        <taxon>Mollusca</taxon>
        <taxon>Gastropoda</taxon>
        <taxon>Caenogastropoda</taxon>
        <taxon>Littorinimorpha</taxon>
        <taxon>Littorinoidea</taxon>
        <taxon>Littorinidae</taxon>
        <taxon>Littorina</taxon>
    </lineage>
</organism>
<evidence type="ECO:0000256" key="4">
    <source>
        <dbReference type="ARBA" id="ARBA00022618"/>
    </source>
</evidence>
<name>A0AAN9B6J3_9CAEN</name>
<comment type="caution">
    <text evidence="16">The sequence shown here is derived from an EMBL/GenBank/DDBJ whole genome shotgun (WGS) entry which is preliminary data.</text>
</comment>
<evidence type="ECO:0000256" key="1">
    <source>
        <dbReference type="ARBA" id="ARBA00004906"/>
    </source>
</evidence>
<comment type="function">
    <text evidence="12">Substrate-specific adapter of the anaphase promoting complex/cyclosome (APC/C) complex that confers substrate specificity by binding to substrates and targeting them to the APC/C complex for ubiquitination and degradation. Recognizes and binds the destruction box (D box) on protein substrates. Involved in the metaphase/anaphase transition of cell cycle. Is regulated by MAD2L1: in metaphase the MAD2L1-CDC20-APC/C ternary complex is inactive and in anaphase the CDC20-APC/C binary complex is active in degrading substrates. The CDC20-APC/C complex positively regulates the formation of synaptic vesicle clustering at active zone to the presynaptic membrane in postmitotic neurons. CDC20-APC/C-induced degradation of NEUROD2 induces presynaptic differentiation. The CDC20-APC/C complex promotes proper dilation formation and radial migration by degrading CCDC41.</text>
</comment>
<keyword evidence="7" id="KW-0833">Ubl conjugation pathway</keyword>
<dbReference type="InterPro" id="IPR033010">
    <property type="entry name" value="Cdc20/Fizzy"/>
</dbReference>
<proteinExistence type="inferred from homology"/>
<evidence type="ECO:0000256" key="2">
    <source>
        <dbReference type="ARBA" id="ARBA00006445"/>
    </source>
</evidence>
<dbReference type="GO" id="GO:0010997">
    <property type="term" value="F:anaphase-promoting complex binding"/>
    <property type="evidence" value="ECO:0007669"/>
    <property type="project" value="InterPro"/>
</dbReference>
<evidence type="ECO:0000256" key="14">
    <source>
        <dbReference type="SAM" id="MobiDB-lite"/>
    </source>
</evidence>
<dbReference type="GO" id="GO:1905786">
    <property type="term" value="P:positive regulation of anaphase-promoting complex-dependent catabolic process"/>
    <property type="evidence" value="ECO:0007669"/>
    <property type="project" value="TreeGrafter"/>
</dbReference>
<keyword evidence="4" id="KW-0132">Cell division</keyword>
<comment type="similarity">
    <text evidence="2">Belongs to the WD repeat CDC20/Fizzy family.</text>
</comment>
<evidence type="ECO:0000259" key="15">
    <source>
        <dbReference type="Pfam" id="PF24807"/>
    </source>
</evidence>
<feature type="repeat" description="WD" evidence="13">
    <location>
        <begin position="262"/>
        <end position="303"/>
    </location>
</feature>
<accession>A0AAN9B6J3</accession>
<dbReference type="InterPro" id="IPR036322">
    <property type="entry name" value="WD40_repeat_dom_sf"/>
</dbReference>
<sequence>MSQFDLENEMRSALRMDAPLTRGPQMKWQQKKSTDPGNLSLNSSAANGSLLSSNKTPSKHGIPPAASQSKTPSSQDMGRKTPKSAGAHKTPSKGSKTPKKTPKAADRFIPNRTTTQFDVNHFKLMQDPKGENGPQDMMSPSQVEYQRVMSENLNGDRLAHRIMSYKEKAPAAPEEYTVFQNTGHQGDLRVLYSTTKTPASAKKTIRHIPQVPERILDAPDILDDYYLNLLDWSVNNQLAVCLGGSVYLWNASTGDIKQLFQVDGPEEYIGAVSWIKEGNYLAVGTSSGEVQLWDVAQQKRLRNMSGHSARVGCLSWNSFILSSGSRSGNIHHHDVRVADHHVGTLSAHTQEVCGLRWSPDGKYLASGANDNLLCVWPAQSTINTQPLHTFSQHQAAVKALAWCPWQPSLLASGGGTADRHIRFWNCNTGTNLSSVDTKSQVCALLWSKEHRELISSHGFAQNQLIIWKYPAMTRVAELTGHTARVLHMAMSPDGETVVSAAADETLRLWKCFSVDQEKKKTKTKSVGKDPGSTLRTMIR</sequence>
<evidence type="ECO:0000313" key="17">
    <source>
        <dbReference type="Proteomes" id="UP001374579"/>
    </source>
</evidence>
<evidence type="ECO:0000256" key="3">
    <source>
        <dbReference type="ARBA" id="ARBA00022574"/>
    </source>
</evidence>
<dbReference type="InterPro" id="IPR001680">
    <property type="entry name" value="WD40_rpt"/>
</dbReference>
<dbReference type="Proteomes" id="UP001374579">
    <property type="component" value="Unassembled WGS sequence"/>
</dbReference>
<evidence type="ECO:0000256" key="5">
    <source>
        <dbReference type="ARBA" id="ARBA00022737"/>
    </source>
</evidence>
<feature type="region of interest" description="Disordered" evidence="14">
    <location>
        <begin position="520"/>
        <end position="539"/>
    </location>
</feature>
<keyword evidence="8" id="KW-0131">Cell cycle</keyword>
<feature type="compositionally biased region" description="Polar residues" evidence="14">
    <location>
        <begin position="66"/>
        <end position="76"/>
    </location>
</feature>
<evidence type="ECO:0000313" key="16">
    <source>
        <dbReference type="EMBL" id="KAK7100260.1"/>
    </source>
</evidence>
<dbReference type="SMART" id="SM00320">
    <property type="entry name" value="WD40"/>
    <property type="match status" value="7"/>
</dbReference>
<feature type="region of interest" description="Disordered" evidence="14">
    <location>
        <begin position="1"/>
        <end position="112"/>
    </location>
</feature>
<dbReference type="FunFam" id="2.130.10.10:FF:000224">
    <property type="entry name" value="cell division cycle protein 20 homolog"/>
    <property type="match status" value="1"/>
</dbReference>
<evidence type="ECO:0000256" key="13">
    <source>
        <dbReference type="PROSITE-ProRule" id="PRU00221"/>
    </source>
</evidence>
<comment type="subunit">
    <text evidence="9">Component of a complex with CDC20, CDC27, SPATC1 and TUBG1. Interacts with NEUROD2. Interacts with dimeric MAD2L1 in its closed conformation form. Interacts with BUB1B. The phosphorylated form interacts with APC/C. Interacts with NINL. May interact with MAD2L2. Interacts with CDK5RAP2. Interacts with SIRT2. Interacts with isoform 1 of NEK2. Interacts with HSF1 (via phosphorylated form); this interaction occurs in mitosis in a MAD2L1-dependent manner and prevents PLK1-stimulated degradation of HSF1 by blocking the recruitment of the SCF(BTRC) ubiquitin ligase complex. Interacts (via the N-terminal substrate-binding domain) with FBXO5. Interacts with CCNF. Interacts with USP22.</text>
</comment>
<keyword evidence="5" id="KW-0677">Repeat</keyword>